<evidence type="ECO:0000256" key="1">
    <source>
        <dbReference type="SAM" id="MobiDB-lite"/>
    </source>
</evidence>
<evidence type="ECO:0000313" key="3">
    <source>
        <dbReference type="Proteomes" id="UP001472677"/>
    </source>
</evidence>
<sequence>MQKPEDILAKEECSIRKQDLEFNALTFLKRWSVLRNQKTFWPKKNAPSGSKLCDLLRSRVQCSDFLEKLECAQVPVPENIVVTCKCGVAQIFGVKGDSGMADFEDDEEQGTDRTEGDAKVETS</sequence>
<dbReference type="Proteomes" id="UP001472677">
    <property type="component" value="Unassembled WGS sequence"/>
</dbReference>
<accession>A0ABR2BIJ3</accession>
<keyword evidence="3" id="KW-1185">Reference proteome</keyword>
<name>A0ABR2BIJ3_9ROSI</name>
<comment type="caution">
    <text evidence="2">The sequence shown here is derived from an EMBL/GenBank/DDBJ whole genome shotgun (WGS) entry which is preliminary data.</text>
</comment>
<gene>
    <name evidence="2" type="ORF">V6N12_041661</name>
</gene>
<dbReference type="EMBL" id="JBBPBM010000110">
    <property type="protein sequence ID" value="KAK8506984.1"/>
    <property type="molecule type" value="Genomic_DNA"/>
</dbReference>
<feature type="region of interest" description="Disordered" evidence="1">
    <location>
        <begin position="97"/>
        <end position="123"/>
    </location>
</feature>
<feature type="compositionally biased region" description="Basic and acidic residues" evidence="1">
    <location>
        <begin position="110"/>
        <end position="123"/>
    </location>
</feature>
<reference evidence="2 3" key="1">
    <citation type="journal article" date="2024" name="G3 (Bethesda)">
        <title>Genome assembly of Hibiscus sabdariffa L. provides insights into metabolisms of medicinal natural products.</title>
        <authorList>
            <person name="Kim T."/>
        </authorList>
    </citation>
    <scope>NUCLEOTIDE SEQUENCE [LARGE SCALE GENOMIC DNA]</scope>
    <source>
        <strain evidence="2">TK-2024</strain>
        <tissue evidence="2">Old leaves</tissue>
    </source>
</reference>
<evidence type="ECO:0000313" key="2">
    <source>
        <dbReference type="EMBL" id="KAK8506984.1"/>
    </source>
</evidence>
<proteinExistence type="predicted"/>
<protein>
    <submittedName>
        <fullName evidence="2">Uncharacterized protein</fullName>
    </submittedName>
</protein>
<organism evidence="2 3">
    <name type="scientific">Hibiscus sabdariffa</name>
    <name type="common">roselle</name>
    <dbReference type="NCBI Taxonomy" id="183260"/>
    <lineage>
        <taxon>Eukaryota</taxon>
        <taxon>Viridiplantae</taxon>
        <taxon>Streptophyta</taxon>
        <taxon>Embryophyta</taxon>
        <taxon>Tracheophyta</taxon>
        <taxon>Spermatophyta</taxon>
        <taxon>Magnoliopsida</taxon>
        <taxon>eudicotyledons</taxon>
        <taxon>Gunneridae</taxon>
        <taxon>Pentapetalae</taxon>
        <taxon>rosids</taxon>
        <taxon>malvids</taxon>
        <taxon>Malvales</taxon>
        <taxon>Malvaceae</taxon>
        <taxon>Malvoideae</taxon>
        <taxon>Hibiscus</taxon>
    </lineage>
</organism>